<dbReference type="InterPro" id="IPR016102">
    <property type="entry name" value="Succinyl-CoA_synth-like"/>
</dbReference>
<dbReference type="SUPFAM" id="SSF56059">
    <property type="entry name" value="Glutathione synthetase ATP-binding domain-like"/>
    <property type="match status" value="1"/>
</dbReference>
<dbReference type="RefSeq" id="WP_146349288.1">
    <property type="nucleotide sequence ID" value="NZ_VOBR01000002.1"/>
</dbReference>
<dbReference type="InterPro" id="IPR036291">
    <property type="entry name" value="NAD(P)-bd_dom_sf"/>
</dbReference>
<dbReference type="Pfam" id="PF13607">
    <property type="entry name" value="Succ_CoA_lig"/>
    <property type="match status" value="1"/>
</dbReference>
<gene>
    <name evidence="2" type="ORF">FKR81_02740</name>
</gene>
<dbReference type="InterPro" id="IPR003781">
    <property type="entry name" value="CoA-bd"/>
</dbReference>
<comment type="caution">
    <text evidence="2">The sequence shown here is derived from an EMBL/GenBank/DDBJ whole genome shotgun (WGS) entry which is preliminary data.</text>
</comment>
<dbReference type="PANTHER" id="PTHR42793">
    <property type="entry name" value="COA BINDING DOMAIN CONTAINING PROTEIN"/>
    <property type="match status" value="1"/>
</dbReference>
<dbReference type="InterPro" id="IPR013815">
    <property type="entry name" value="ATP_grasp_subdomain_1"/>
</dbReference>
<dbReference type="InterPro" id="IPR032875">
    <property type="entry name" value="Succ_CoA_lig_flav_dom"/>
</dbReference>
<dbReference type="SMART" id="SM00881">
    <property type="entry name" value="CoA_binding"/>
    <property type="match status" value="1"/>
</dbReference>
<keyword evidence="3" id="KW-1185">Reference proteome</keyword>
<dbReference type="Gene3D" id="3.40.50.261">
    <property type="entry name" value="Succinyl-CoA synthetase domains"/>
    <property type="match status" value="2"/>
</dbReference>
<accession>A0A563F1M3</accession>
<dbReference type="Pfam" id="PF13549">
    <property type="entry name" value="ATP-grasp_5"/>
    <property type="match status" value="1"/>
</dbReference>
<dbReference type="Proteomes" id="UP000316639">
    <property type="component" value="Unassembled WGS sequence"/>
</dbReference>
<dbReference type="PANTHER" id="PTHR42793:SF1">
    <property type="entry name" value="PEPTIDYL-LYSINE N-ACETYLTRANSFERASE PATZ"/>
    <property type="match status" value="1"/>
</dbReference>
<name>A0A563F1M3_9PSEU</name>
<protein>
    <submittedName>
        <fullName evidence="2">Acetate--CoA ligase family protein</fullName>
    </submittedName>
</protein>
<feature type="domain" description="CoA-binding" evidence="1">
    <location>
        <begin position="3"/>
        <end position="98"/>
    </location>
</feature>
<dbReference type="AlphaFoldDB" id="A0A563F1M3"/>
<proteinExistence type="predicted"/>
<sequence length="673" mass="69138">MTFSDPASVAVVGASDDPAKWGHWLARGALSGVDRRRVHLVNRTGNPVCDVPTVRSLAELPETPELVVLAVPAAHVPAVVDEALALGTRGFVGITAGLEDEAGLVARIRAAGARLLGPNCLGLFDAATDLHLAWGRFEPGVLGIVSQSGQVGLELAGLAAQAGLGVSRFVSVGNQADLTAAEALADLVGHEMTKVVGLYLESFADGTSLLETISALRQAGKPTVLLTVGESGAAQEAARSHTGALTSSMDVVDAACRHVGAIRVATPTALVDLASFLAVTAPPAGTRVGIVADSGGQGAIAADLASVHGLSVPVLSAEVTAQLPLQASTRNPVDLAGAGEQDLANYAGSVEALLRSGEVDSVVLSGYFGSYGADTPALEPAEVAVARRIGAAALETGVPVVVHSMREDSATVRALKASGVPVQQTIERAVAALAAASRYTSGRPPIPVAPAPVTAPAYEPGYLNARELIANVPFPQAIAVSTVDELRQATRELRAPYALKADWLEHKSEHAGVVLGLTDPVPAFEEMRTRLGDGVYVLEEMDTRRDVVEVIVGARRDPGFGPVVLVGAGGTFAELYRDTAVELAPVSVPEAADLLRRLRCAPLFGGWRGASPVDLQSLAEVVAAVSSLLAQRPDLAEIELNPVRVGADGALAVDALIIPSGESPNETSGRRVA</sequence>
<dbReference type="Gene3D" id="3.40.50.720">
    <property type="entry name" value="NAD(P)-binding Rossmann-like Domain"/>
    <property type="match status" value="1"/>
</dbReference>
<dbReference type="SUPFAM" id="SSF52210">
    <property type="entry name" value="Succinyl-CoA synthetase domains"/>
    <property type="match status" value="2"/>
</dbReference>
<evidence type="ECO:0000259" key="1">
    <source>
        <dbReference type="SMART" id="SM00881"/>
    </source>
</evidence>
<organism evidence="2 3">
    <name type="scientific">Lentzea tibetensis</name>
    <dbReference type="NCBI Taxonomy" id="2591470"/>
    <lineage>
        <taxon>Bacteria</taxon>
        <taxon>Bacillati</taxon>
        <taxon>Actinomycetota</taxon>
        <taxon>Actinomycetes</taxon>
        <taxon>Pseudonocardiales</taxon>
        <taxon>Pseudonocardiaceae</taxon>
        <taxon>Lentzea</taxon>
    </lineage>
</organism>
<dbReference type="Pfam" id="PF13380">
    <property type="entry name" value="CoA_binding_2"/>
    <property type="match status" value="1"/>
</dbReference>
<dbReference type="GO" id="GO:0016874">
    <property type="term" value="F:ligase activity"/>
    <property type="evidence" value="ECO:0007669"/>
    <property type="project" value="UniProtKB-KW"/>
</dbReference>
<evidence type="ECO:0000313" key="2">
    <source>
        <dbReference type="EMBL" id="TWP53692.1"/>
    </source>
</evidence>
<keyword evidence="2" id="KW-0436">Ligase</keyword>
<dbReference type="Gene3D" id="3.30.470.20">
    <property type="entry name" value="ATP-grasp fold, B domain"/>
    <property type="match status" value="1"/>
</dbReference>
<reference evidence="2 3" key="1">
    <citation type="submission" date="2019-07" db="EMBL/GenBank/DDBJ databases">
        <title>Lentzea xizangensis sp. nov., isolated from Qinghai-Tibetan Plateau Soils.</title>
        <authorList>
            <person name="Huang J."/>
        </authorList>
    </citation>
    <scope>NUCLEOTIDE SEQUENCE [LARGE SCALE GENOMIC DNA]</scope>
    <source>
        <strain evidence="2 3">FXJ1.1311</strain>
    </source>
</reference>
<dbReference type="OrthoDB" id="190266at2"/>
<dbReference type="EMBL" id="VOBR01000002">
    <property type="protein sequence ID" value="TWP53692.1"/>
    <property type="molecule type" value="Genomic_DNA"/>
</dbReference>
<dbReference type="Gene3D" id="3.30.1490.20">
    <property type="entry name" value="ATP-grasp fold, A domain"/>
    <property type="match status" value="1"/>
</dbReference>
<dbReference type="SUPFAM" id="SSF51735">
    <property type="entry name" value="NAD(P)-binding Rossmann-fold domains"/>
    <property type="match status" value="1"/>
</dbReference>
<dbReference type="GO" id="GO:0005524">
    <property type="term" value="F:ATP binding"/>
    <property type="evidence" value="ECO:0007669"/>
    <property type="project" value="InterPro"/>
</dbReference>
<evidence type="ECO:0000313" key="3">
    <source>
        <dbReference type="Proteomes" id="UP000316639"/>
    </source>
</evidence>